<protein>
    <submittedName>
        <fullName evidence="1">Uncharacterized protein</fullName>
    </submittedName>
</protein>
<dbReference type="EMBL" id="BPLR01017339">
    <property type="protein sequence ID" value="GIY90683.1"/>
    <property type="molecule type" value="Genomic_DNA"/>
</dbReference>
<name>A0AAV4X871_CAEEX</name>
<dbReference type="AlphaFoldDB" id="A0AAV4X871"/>
<proteinExistence type="predicted"/>
<evidence type="ECO:0000313" key="1">
    <source>
        <dbReference type="EMBL" id="GIY90683.1"/>
    </source>
</evidence>
<organism evidence="1 2">
    <name type="scientific">Caerostris extrusa</name>
    <name type="common">Bark spider</name>
    <name type="synonym">Caerostris bankana</name>
    <dbReference type="NCBI Taxonomy" id="172846"/>
    <lineage>
        <taxon>Eukaryota</taxon>
        <taxon>Metazoa</taxon>
        <taxon>Ecdysozoa</taxon>
        <taxon>Arthropoda</taxon>
        <taxon>Chelicerata</taxon>
        <taxon>Arachnida</taxon>
        <taxon>Araneae</taxon>
        <taxon>Araneomorphae</taxon>
        <taxon>Entelegynae</taxon>
        <taxon>Araneoidea</taxon>
        <taxon>Araneidae</taxon>
        <taxon>Caerostris</taxon>
    </lineage>
</organism>
<comment type="caution">
    <text evidence="1">The sequence shown here is derived from an EMBL/GenBank/DDBJ whole genome shotgun (WGS) entry which is preliminary data.</text>
</comment>
<accession>A0AAV4X871</accession>
<gene>
    <name evidence="1" type="ORF">CEXT_638861</name>
</gene>
<keyword evidence="2" id="KW-1185">Reference proteome</keyword>
<sequence length="112" mass="12073">MNSPPLNVACNKSTKFVDVLLCPKSIDGMDSSSLQRYSDNMACQTSVGISDKSVIDVSFMKITDRIIDVLVLFSGPCEMLSATVCSKKACENHLVNCVLQCISNGYSIGLLT</sequence>
<reference evidence="1 2" key="1">
    <citation type="submission" date="2021-06" db="EMBL/GenBank/DDBJ databases">
        <title>Caerostris extrusa draft genome.</title>
        <authorList>
            <person name="Kono N."/>
            <person name="Arakawa K."/>
        </authorList>
    </citation>
    <scope>NUCLEOTIDE SEQUENCE [LARGE SCALE GENOMIC DNA]</scope>
</reference>
<dbReference type="Proteomes" id="UP001054945">
    <property type="component" value="Unassembled WGS sequence"/>
</dbReference>
<evidence type="ECO:0000313" key="2">
    <source>
        <dbReference type="Proteomes" id="UP001054945"/>
    </source>
</evidence>